<dbReference type="InterPro" id="IPR038220">
    <property type="entry name" value="PHOX_C_sf"/>
</dbReference>
<keyword evidence="4" id="KW-1185">Reference proteome</keyword>
<dbReference type="STRING" id="619304.SAMN05421760_103299"/>
<dbReference type="RefSeq" id="WP_274378320.1">
    <property type="nucleotide sequence ID" value="NZ_FTOE01000003.1"/>
</dbReference>
<dbReference type="Proteomes" id="UP000185999">
    <property type="component" value="Unassembled WGS sequence"/>
</dbReference>
<evidence type="ECO:0000259" key="2">
    <source>
        <dbReference type="Pfam" id="PF07976"/>
    </source>
</evidence>
<evidence type="ECO:0000313" key="3">
    <source>
        <dbReference type="EMBL" id="SIS69893.1"/>
    </source>
</evidence>
<proteinExistence type="predicted"/>
<reference evidence="4" key="1">
    <citation type="submission" date="2017-01" db="EMBL/GenBank/DDBJ databases">
        <authorList>
            <person name="Varghese N."/>
            <person name="Submissions S."/>
        </authorList>
    </citation>
    <scope>NUCLEOTIDE SEQUENCE [LARGE SCALE GENOMIC DNA]</scope>
    <source>
        <strain evidence="4">DSM 22306</strain>
    </source>
</reference>
<dbReference type="Gene3D" id="3.40.30.20">
    <property type="match status" value="1"/>
</dbReference>
<accession>A0A1N7L7Y5</accession>
<dbReference type="InterPro" id="IPR036249">
    <property type="entry name" value="Thioredoxin-like_sf"/>
</dbReference>
<evidence type="ECO:0000256" key="1">
    <source>
        <dbReference type="ARBA" id="ARBA00023002"/>
    </source>
</evidence>
<dbReference type="GO" id="GO:0004497">
    <property type="term" value="F:monooxygenase activity"/>
    <property type="evidence" value="ECO:0007669"/>
    <property type="project" value="UniProtKB-KW"/>
</dbReference>
<feature type="domain" description="Phenol hydroxylase-like C-terminal dimerisation" evidence="2">
    <location>
        <begin position="2"/>
        <end position="41"/>
    </location>
</feature>
<evidence type="ECO:0000313" key="4">
    <source>
        <dbReference type="Proteomes" id="UP000185999"/>
    </source>
</evidence>
<gene>
    <name evidence="3" type="ORF">SAMN05421760_103299</name>
</gene>
<keyword evidence="3" id="KW-0503">Monooxygenase</keyword>
<protein>
    <submittedName>
        <fullName evidence="3">Phenol 2-monooxygenase</fullName>
    </submittedName>
</protein>
<dbReference type="AlphaFoldDB" id="A0A1N7L7Y5"/>
<dbReference type="SUPFAM" id="SSF52833">
    <property type="entry name" value="Thioredoxin-like"/>
    <property type="match status" value="1"/>
</dbReference>
<keyword evidence="1" id="KW-0560">Oxidoreductase</keyword>
<dbReference type="InterPro" id="IPR012941">
    <property type="entry name" value="Phe_hydrox_C_dim_dom"/>
</dbReference>
<dbReference type="EMBL" id="FTOE01000003">
    <property type="protein sequence ID" value="SIS69893.1"/>
    <property type="molecule type" value="Genomic_DNA"/>
</dbReference>
<dbReference type="Pfam" id="PF07976">
    <property type="entry name" value="Phe_hydrox_dim"/>
    <property type="match status" value="1"/>
</dbReference>
<organism evidence="3 4">
    <name type="scientific">Neptunomonas antarctica</name>
    <dbReference type="NCBI Taxonomy" id="619304"/>
    <lineage>
        <taxon>Bacteria</taxon>
        <taxon>Pseudomonadati</taxon>
        <taxon>Pseudomonadota</taxon>
        <taxon>Gammaproteobacteria</taxon>
        <taxon>Oceanospirillales</taxon>
        <taxon>Oceanospirillaceae</taxon>
        <taxon>Neptunomonas</taxon>
    </lineage>
</organism>
<name>A0A1N7L7Y5_9GAMM</name>
<sequence length="43" mass="4950">MRGIDREQGCIIIVRPGQYVAEVLPLNDFEGLTRFFKEVLINV</sequence>